<reference evidence="3" key="1">
    <citation type="journal article" date="2019" name="Int. J. Syst. Evol. Microbiol.">
        <title>The Global Catalogue of Microorganisms (GCM) 10K type strain sequencing project: providing services to taxonomists for standard genome sequencing and annotation.</title>
        <authorList>
            <consortium name="The Broad Institute Genomics Platform"/>
            <consortium name="The Broad Institute Genome Sequencing Center for Infectious Disease"/>
            <person name="Wu L."/>
            <person name="Ma J."/>
        </authorList>
    </citation>
    <scope>NUCLEOTIDE SEQUENCE [LARGE SCALE GENOMIC DNA]</scope>
    <source>
        <strain evidence="3">JCM 13852</strain>
    </source>
</reference>
<keyword evidence="1" id="KW-0472">Membrane</keyword>
<feature type="transmembrane region" description="Helical" evidence="1">
    <location>
        <begin position="145"/>
        <end position="164"/>
    </location>
</feature>
<dbReference type="EMBL" id="JBHSPC010000046">
    <property type="protein sequence ID" value="MFC5671816.1"/>
    <property type="molecule type" value="Genomic_DNA"/>
</dbReference>
<feature type="transmembrane region" description="Helical" evidence="1">
    <location>
        <begin position="12"/>
        <end position="32"/>
    </location>
</feature>
<keyword evidence="1" id="KW-0812">Transmembrane</keyword>
<evidence type="ECO:0000313" key="3">
    <source>
        <dbReference type="Proteomes" id="UP001596183"/>
    </source>
</evidence>
<gene>
    <name evidence="2" type="ORF">ACFP2V_17310</name>
</gene>
<protein>
    <recommendedName>
        <fullName evidence="4">Integral membrane protein</fullName>
    </recommendedName>
</protein>
<evidence type="ECO:0000256" key="1">
    <source>
        <dbReference type="SAM" id="Phobius"/>
    </source>
</evidence>
<name>A0ABW0XSA2_9ACTN</name>
<evidence type="ECO:0000313" key="2">
    <source>
        <dbReference type="EMBL" id="MFC5671816.1"/>
    </source>
</evidence>
<keyword evidence="3" id="KW-1185">Reference proteome</keyword>
<evidence type="ECO:0008006" key="4">
    <source>
        <dbReference type="Google" id="ProtNLM"/>
    </source>
</evidence>
<dbReference type="RefSeq" id="WP_381212588.1">
    <property type="nucleotide sequence ID" value="NZ_JBHSPC010000046.1"/>
</dbReference>
<sequence>MGWSFKVHGGVAAGLGAVLLVLAGLTLLPGVLPLAKTGWLLALSAVLFFPIVISAVVRLFLARVDKDLAWQAFRCFPGWVQAGLAVLVLSGVGMTFFGKGQEGNLQAAEVKGGRYFAFDTTPYARGTVELSYEQYQVVLEADRRVWITVSGALFVGAAYAVLVAGELRRADRGAASSR</sequence>
<accession>A0ABW0XSA2</accession>
<comment type="caution">
    <text evidence="2">The sequence shown here is derived from an EMBL/GenBank/DDBJ whole genome shotgun (WGS) entry which is preliminary data.</text>
</comment>
<keyword evidence="1" id="KW-1133">Transmembrane helix</keyword>
<dbReference type="Proteomes" id="UP001596183">
    <property type="component" value="Unassembled WGS sequence"/>
</dbReference>
<feature type="transmembrane region" description="Helical" evidence="1">
    <location>
        <begin position="38"/>
        <end position="61"/>
    </location>
</feature>
<feature type="transmembrane region" description="Helical" evidence="1">
    <location>
        <begin position="73"/>
        <end position="97"/>
    </location>
</feature>
<proteinExistence type="predicted"/>
<organism evidence="2 3">
    <name type="scientific">Streptomyces incanus</name>
    <dbReference type="NCBI Taxonomy" id="887453"/>
    <lineage>
        <taxon>Bacteria</taxon>
        <taxon>Bacillati</taxon>
        <taxon>Actinomycetota</taxon>
        <taxon>Actinomycetes</taxon>
        <taxon>Kitasatosporales</taxon>
        <taxon>Streptomycetaceae</taxon>
        <taxon>Streptomyces</taxon>
    </lineage>
</organism>